<comment type="function">
    <text evidence="7">Thiolesterase that catalyzes the hydrolysis of S-D-lactoyl-glutathione to form glutathione and D-lactic acid.</text>
</comment>
<dbReference type="InterPro" id="IPR036866">
    <property type="entry name" value="RibonucZ/Hydroxyglut_hydro"/>
</dbReference>
<proteinExistence type="inferred from homology"/>
<evidence type="ECO:0000259" key="8">
    <source>
        <dbReference type="SMART" id="SM00849"/>
    </source>
</evidence>
<evidence type="ECO:0000256" key="6">
    <source>
        <dbReference type="ARBA" id="ARBA00022833"/>
    </source>
</evidence>
<keyword evidence="5 7" id="KW-0378">Hydrolase</keyword>
<evidence type="ECO:0000256" key="1">
    <source>
        <dbReference type="ARBA" id="ARBA00001623"/>
    </source>
</evidence>
<evidence type="ECO:0000256" key="5">
    <source>
        <dbReference type="ARBA" id="ARBA00022801"/>
    </source>
</evidence>
<evidence type="ECO:0000256" key="3">
    <source>
        <dbReference type="ARBA" id="ARBA00006759"/>
    </source>
</evidence>
<dbReference type="PATRIC" id="fig|1215343.11.peg.1161"/>
<comment type="similarity">
    <text evidence="3 7">Belongs to the metallo-beta-lactamase superfamily. Glyoxalase II family.</text>
</comment>
<dbReference type="InterPro" id="IPR017782">
    <property type="entry name" value="Hydroxyacylglutathione_Hdrlase"/>
</dbReference>
<dbReference type="SMART" id="SM00849">
    <property type="entry name" value="Lactamase_B"/>
    <property type="match status" value="1"/>
</dbReference>
<dbReference type="HAMAP" id="MF_01374">
    <property type="entry name" value="Glyoxalase_2"/>
    <property type="match status" value="1"/>
</dbReference>
<feature type="binding site" evidence="7">
    <location>
        <position position="56"/>
    </location>
    <ligand>
        <name>Zn(2+)</name>
        <dbReference type="ChEBI" id="CHEBI:29105"/>
        <label>1</label>
    </ligand>
</feature>
<dbReference type="GO" id="GO:0004416">
    <property type="term" value="F:hydroxyacylglutathione hydrolase activity"/>
    <property type="evidence" value="ECO:0007669"/>
    <property type="project" value="UniProtKB-UniRule"/>
</dbReference>
<dbReference type="InterPro" id="IPR035680">
    <property type="entry name" value="Clx_II_MBL"/>
</dbReference>
<accession>L0EU99</accession>
<feature type="domain" description="Metallo-beta-lactamase" evidence="8">
    <location>
        <begin position="13"/>
        <end position="171"/>
    </location>
</feature>
<dbReference type="EC" id="3.1.2.6" evidence="7"/>
<feature type="binding site" evidence="7">
    <location>
        <position position="60"/>
    </location>
    <ligand>
        <name>Zn(2+)</name>
        <dbReference type="ChEBI" id="CHEBI:29105"/>
        <label>2</label>
    </ligand>
</feature>
<dbReference type="PANTHER" id="PTHR43705">
    <property type="entry name" value="HYDROXYACYLGLUTATHIONE HYDROLASE"/>
    <property type="match status" value="1"/>
</dbReference>
<feature type="binding site" evidence="7">
    <location>
        <position position="133"/>
    </location>
    <ligand>
        <name>Zn(2+)</name>
        <dbReference type="ChEBI" id="CHEBI:29105"/>
        <label>2</label>
    </ligand>
</feature>
<dbReference type="NCBIfam" id="TIGR03413">
    <property type="entry name" value="GSH_gloB"/>
    <property type="match status" value="1"/>
</dbReference>
<evidence type="ECO:0000256" key="7">
    <source>
        <dbReference type="HAMAP-Rule" id="MF_01374"/>
    </source>
</evidence>
<dbReference type="InterPro" id="IPR032282">
    <property type="entry name" value="HAGH_C"/>
</dbReference>
<dbReference type="CDD" id="cd07723">
    <property type="entry name" value="hydroxyacylglutathione_hydrolase_MBL-fold"/>
    <property type="match status" value="1"/>
</dbReference>
<comment type="catalytic activity">
    <reaction evidence="1 7">
        <text>an S-(2-hydroxyacyl)glutathione + H2O = a 2-hydroxy carboxylate + glutathione + H(+)</text>
        <dbReference type="Rhea" id="RHEA:21864"/>
        <dbReference type="ChEBI" id="CHEBI:15377"/>
        <dbReference type="ChEBI" id="CHEBI:15378"/>
        <dbReference type="ChEBI" id="CHEBI:57925"/>
        <dbReference type="ChEBI" id="CHEBI:58896"/>
        <dbReference type="ChEBI" id="CHEBI:71261"/>
        <dbReference type="EC" id="3.1.2.6"/>
    </reaction>
</comment>
<comment type="subunit">
    <text evidence="7">Monomer.</text>
</comment>
<dbReference type="InterPro" id="IPR001279">
    <property type="entry name" value="Metallo-B-lactamas"/>
</dbReference>
<keyword evidence="6 7" id="KW-0862">Zinc</keyword>
<feature type="binding site" evidence="7">
    <location>
        <position position="114"/>
    </location>
    <ligand>
        <name>Zn(2+)</name>
        <dbReference type="ChEBI" id="CHEBI:29105"/>
        <label>1</label>
    </ligand>
</feature>
<evidence type="ECO:0000313" key="9">
    <source>
        <dbReference type="EMBL" id="AGA65119.1"/>
    </source>
</evidence>
<dbReference type="Gene3D" id="3.60.15.10">
    <property type="entry name" value="Ribonuclease Z/Hydroxyacylglutathione hydrolase-like"/>
    <property type="match status" value="1"/>
</dbReference>
<dbReference type="AlphaFoldDB" id="L0EU99"/>
<dbReference type="PANTHER" id="PTHR43705:SF1">
    <property type="entry name" value="HYDROXYACYLGLUTATHIONE HYDROLASE GLOB"/>
    <property type="match status" value="1"/>
</dbReference>
<evidence type="ECO:0000256" key="2">
    <source>
        <dbReference type="ARBA" id="ARBA00004963"/>
    </source>
</evidence>
<organism evidence="9 10">
    <name type="scientific">Liberibacter crescens (strain BT-1)</name>
    <dbReference type="NCBI Taxonomy" id="1215343"/>
    <lineage>
        <taxon>Bacteria</taxon>
        <taxon>Pseudomonadati</taxon>
        <taxon>Pseudomonadota</taxon>
        <taxon>Alphaproteobacteria</taxon>
        <taxon>Hyphomicrobiales</taxon>
        <taxon>Rhizobiaceae</taxon>
        <taxon>Liberibacter</taxon>
    </lineage>
</organism>
<dbReference type="UniPathway" id="UPA00619">
    <property type="reaction ID" value="UER00676"/>
</dbReference>
<reference evidence="9 10" key="1">
    <citation type="journal article" date="2012" name="Stand. Genomic Sci.">
        <title>Complete genome sequence of Liberibacter crescens BT-1.</title>
        <authorList>
            <person name="Leonard M.T."/>
            <person name="Fagen J.R."/>
            <person name="Davis-Richardson A.G."/>
            <person name="Davis M.J."/>
            <person name="Triplett E.W."/>
        </authorList>
    </citation>
    <scope>NUCLEOTIDE SEQUENCE [LARGE SCALE GENOMIC DNA]</scope>
    <source>
        <strain evidence="9 10">BT-1</strain>
    </source>
</reference>
<dbReference type="GO" id="GO:0046872">
    <property type="term" value="F:metal ion binding"/>
    <property type="evidence" value="ECO:0007669"/>
    <property type="project" value="UniProtKB-KW"/>
</dbReference>
<feature type="binding site" evidence="7">
    <location>
        <position position="171"/>
    </location>
    <ligand>
        <name>Zn(2+)</name>
        <dbReference type="ChEBI" id="CHEBI:29105"/>
        <label>2</label>
    </ligand>
</feature>
<feature type="binding site" evidence="7">
    <location>
        <position position="133"/>
    </location>
    <ligand>
        <name>Zn(2+)</name>
        <dbReference type="ChEBI" id="CHEBI:29105"/>
        <label>1</label>
    </ligand>
</feature>
<name>L0EU99_LIBCB</name>
<dbReference type="PIRSF" id="PIRSF005457">
    <property type="entry name" value="Glx"/>
    <property type="match status" value="1"/>
</dbReference>
<protein>
    <recommendedName>
        <fullName evidence="7">Hydroxyacylglutathione hydrolase</fullName>
        <ecNumber evidence="7">3.1.2.6</ecNumber>
    </recommendedName>
    <alternativeName>
        <fullName evidence="7">Glyoxalase II</fullName>
        <shortName evidence="7">Glx II</shortName>
    </alternativeName>
</protein>
<keyword evidence="10" id="KW-1185">Reference proteome</keyword>
<dbReference type="KEGG" id="lcc:B488_11270"/>
<evidence type="ECO:0000313" key="10">
    <source>
        <dbReference type="Proteomes" id="UP000010799"/>
    </source>
</evidence>
<feature type="binding site" evidence="7">
    <location>
        <position position="58"/>
    </location>
    <ligand>
        <name>Zn(2+)</name>
        <dbReference type="ChEBI" id="CHEBI:29105"/>
        <label>1</label>
    </ligand>
</feature>
<dbReference type="Pfam" id="PF00753">
    <property type="entry name" value="Lactamase_B"/>
    <property type="match status" value="1"/>
</dbReference>
<comment type="pathway">
    <text evidence="2 7">Secondary metabolite metabolism; methylglyoxal degradation; (R)-lactate from methylglyoxal: step 2/2.</text>
</comment>
<dbReference type="HOGENOM" id="CLU_030571_4_1_5"/>
<comment type="cofactor">
    <cofactor evidence="7">
        <name>Zn(2+)</name>
        <dbReference type="ChEBI" id="CHEBI:29105"/>
    </cofactor>
    <text evidence="7">Binds 2 Zn(2+) ions per subunit.</text>
</comment>
<evidence type="ECO:0000256" key="4">
    <source>
        <dbReference type="ARBA" id="ARBA00022723"/>
    </source>
</evidence>
<dbReference type="STRING" id="1215343.B488_11270"/>
<dbReference type="Pfam" id="PF16123">
    <property type="entry name" value="HAGH_C"/>
    <property type="match status" value="1"/>
</dbReference>
<dbReference type="eggNOG" id="COG0491">
    <property type="taxonomic scope" value="Bacteria"/>
</dbReference>
<gene>
    <name evidence="7" type="primary">gloB</name>
    <name evidence="9" type="ordered locus">B488_11270</name>
</gene>
<feature type="binding site" evidence="7">
    <location>
        <position position="61"/>
    </location>
    <ligand>
        <name>Zn(2+)</name>
        <dbReference type="ChEBI" id="CHEBI:29105"/>
        <label>2</label>
    </ligand>
</feature>
<sequence>MNFNIQTFLCRPDNIGIIIHDNKSKLTATIDTPNANEILKVLNYHGWSLTHIFITHHHADHTKGNIELKNHFNCKIFASCKEKHKIPGVDHVLSEGEIIHFGDHKVEVMFTPGHTTGHICYHFVKEKLLFVGDVLFRLGCGRLLEGTPEEMFSSLQKIASLPEETRIYFGHEYTQSNARFALSIDCDNEELKIHAAEIETLRKKNALTIPTTLSLEKKTNPFLRTSDPEIRKKLNMEDKSDQEIFITLRNLKDIF</sequence>
<dbReference type="Proteomes" id="UP000010799">
    <property type="component" value="Chromosome"/>
</dbReference>
<dbReference type="InterPro" id="IPR050110">
    <property type="entry name" value="Glyoxalase_II_hydrolase"/>
</dbReference>
<keyword evidence="4 7" id="KW-0479">Metal-binding</keyword>
<dbReference type="EMBL" id="CP003789">
    <property type="protein sequence ID" value="AGA65119.1"/>
    <property type="molecule type" value="Genomic_DNA"/>
</dbReference>
<dbReference type="SUPFAM" id="SSF56281">
    <property type="entry name" value="Metallo-hydrolase/oxidoreductase"/>
    <property type="match status" value="1"/>
</dbReference>
<dbReference type="GO" id="GO:0019243">
    <property type="term" value="P:methylglyoxal catabolic process to D-lactate via S-lactoyl-glutathione"/>
    <property type="evidence" value="ECO:0007669"/>
    <property type="project" value="UniProtKB-UniRule"/>
</dbReference>